<evidence type="ECO:0000256" key="17">
    <source>
        <dbReference type="RuleBase" id="RU004024"/>
    </source>
</evidence>
<feature type="domain" description="Cytochrome oxidase subunit II transmembrane region profile" evidence="20">
    <location>
        <begin position="1"/>
        <end position="92"/>
    </location>
</feature>
<gene>
    <name evidence="22" type="ORF">NC99_16000</name>
</gene>
<feature type="domain" description="Cytochrome oxidase subunit II copper A binding" evidence="19">
    <location>
        <begin position="93"/>
        <end position="203"/>
    </location>
</feature>
<dbReference type="Proteomes" id="UP000036958">
    <property type="component" value="Unassembled WGS sequence"/>
</dbReference>
<organism evidence="22 23">
    <name type="scientific">Sunxiuqinia dokdonensis</name>
    <dbReference type="NCBI Taxonomy" id="1409788"/>
    <lineage>
        <taxon>Bacteria</taxon>
        <taxon>Pseudomonadati</taxon>
        <taxon>Bacteroidota</taxon>
        <taxon>Bacteroidia</taxon>
        <taxon>Marinilabiliales</taxon>
        <taxon>Prolixibacteraceae</taxon>
        <taxon>Sunxiuqinia</taxon>
    </lineage>
</organism>
<keyword evidence="12 17" id="KW-0186">Copper</keyword>
<evidence type="ECO:0000259" key="19">
    <source>
        <dbReference type="PROSITE" id="PS50857"/>
    </source>
</evidence>
<feature type="domain" description="Cytochrome c" evidence="21">
    <location>
        <begin position="215"/>
        <end position="314"/>
    </location>
</feature>
<keyword evidence="5 16" id="KW-0679">Respiratory chain</keyword>
<evidence type="ECO:0000256" key="1">
    <source>
        <dbReference type="ARBA" id="ARBA00004141"/>
    </source>
</evidence>
<evidence type="ECO:0000256" key="9">
    <source>
        <dbReference type="ARBA" id="ARBA00022982"/>
    </source>
</evidence>
<dbReference type="PANTHER" id="PTHR22888">
    <property type="entry name" value="CYTOCHROME C OXIDASE, SUBUNIT II"/>
    <property type="match status" value="1"/>
</dbReference>
<evidence type="ECO:0000256" key="13">
    <source>
        <dbReference type="ARBA" id="ARBA00023136"/>
    </source>
</evidence>
<dbReference type="GO" id="GO:0042773">
    <property type="term" value="P:ATP synthesis coupled electron transport"/>
    <property type="evidence" value="ECO:0007669"/>
    <property type="project" value="TreeGrafter"/>
</dbReference>
<evidence type="ECO:0000256" key="18">
    <source>
        <dbReference type="SAM" id="Phobius"/>
    </source>
</evidence>
<comment type="function">
    <text evidence="14 17">Subunits I and II form the functional core of the enzyme complex. Electrons originating in cytochrome c are transferred via heme a and Cu(A) to the binuclear center formed by heme a3 and Cu(B).</text>
</comment>
<dbReference type="Pfam" id="PF00034">
    <property type="entry name" value="Cytochrom_C"/>
    <property type="match status" value="1"/>
</dbReference>
<keyword evidence="13 18" id="KW-0472">Membrane</keyword>
<dbReference type="InterPro" id="IPR036909">
    <property type="entry name" value="Cyt_c-like_dom_sf"/>
</dbReference>
<evidence type="ECO:0000256" key="8">
    <source>
        <dbReference type="ARBA" id="ARBA00022967"/>
    </source>
</evidence>
<keyword evidence="22" id="KW-0560">Oxidoreductase</keyword>
<dbReference type="InterPro" id="IPR036257">
    <property type="entry name" value="Cyt_c_oxidase_su2_TM_sf"/>
</dbReference>
<keyword evidence="3 16" id="KW-0813">Transport</keyword>
<evidence type="ECO:0000256" key="15">
    <source>
        <dbReference type="PROSITE-ProRule" id="PRU00433"/>
    </source>
</evidence>
<keyword evidence="4 15" id="KW-0349">Heme</keyword>
<dbReference type="PATRIC" id="fig|1409788.3.peg.1644"/>
<dbReference type="GO" id="GO:0005506">
    <property type="term" value="F:iron ion binding"/>
    <property type="evidence" value="ECO:0007669"/>
    <property type="project" value="InterPro"/>
</dbReference>
<dbReference type="InterPro" id="IPR008972">
    <property type="entry name" value="Cupredoxin"/>
</dbReference>
<evidence type="ECO:0000256" key="12">
    <source>
        <dbReference type="ARBA" id="ARBA00023008"/>
    </source>
</evidence>
<dbReference type="SUPFAM" id="SSF49503">
    <property type="entry name" value="Cupredoxins"/>
    <property type="match status" value="1"/>
</dbReference>
<keyword evidence="10 18" id="KW-1133">Transmembrane helix</keyword>
<dbReference type="NCBIfam" id="TIGR02866">
    <property type="entry name" value="CoxB"/>
    <property type="match status" value="1"/>
</dbReference>
<evidence type="ECO:0000256" key="11">
    <source>
        <dbReference type="ARBA" id="ARBA00023004"/>
    </source>
</evidence>
<dbReference type="GO" id="GO:0005507">
    <property type="term" value="F:copper ion binding"/>
    <property type="evidence" value="ECO:0007669"/>
    <property type="project" value="InterPro"/>
</dbReference>
<dbReference type="InterPro" id="IPR009056">
    <property type="entry name" value="Cyt_c-like_dom"/>
</dbReference>
<keyword evidence="6 16" id="KW-0812">Transmembrane</keyword>
<dbReference type="InterPro" id="IPR002429">
    <property type="entry name" value="CcO_II-like_C"/>
</dbReference>
<dbReference type="OrthoDB" id="9781261at2"/>
<dbReference type="Pfam" id="PF00116">
    <property type="entry name" value="COX2"/>
    <property type="match status" value="1"/>
</dbReference>
<dbReference type="GO" id="GO:0005886">
    <property type="term" value="C:plasma membrane"/>
    <property type="evidence" value="ECO:0007669"/>
    <property type="project" value="UniProtKB-SubCell"/>
</dbReference>
<feature type="transmembrane region" description="Helical" evidence="18">
    <location>
        <begin position="64"/>
        <end position="82"/>
    </location>
</feature>
<evidence type="ECO:0000259" key="20">
    <source>
        <dbReference type="PROSITE" id="PS50999"/>
    </source>
</evidence>
<sequence>MYILASTQASNFVTGVDRAFIFILAVSFFFLIALTAVMIYFIFKYNRKRHPKAVQIKGSSLLELVWTVIPTILVLIMFYYGWAGWKPMKTAPDDSFEITVVGRMWNFTFEYDNGRRTDTLFVPKDQPVKLNLRSMDVIHSVFIPAFRVKEDVVPGSEKFMWFTPTNEGIYELFCTEYCGLQHSYMYNWVKVMPQDDFNKWYTDTTQQVASAEVDSPAAAGKRIMTNIGCFACHSIDGSKIIGPSFKGIYGHEVTVKTGGSERTITVDDEYIKRSIYEPEADIVDGFNKGLMQSYQGQLSDSDVEQIIEYLKTLQ</sequence>
<dbReference type="GO" id="GO:0016491">
    <property type="term" value="F:oxidoreductase activity"/>
    <property type="evidence" value="ECO:0007669"/>
    <property type="project" value="UniProtKB-KW"/>
</dbReference>
<evidence type="ECO:0000256" key="5">
    <source>
        <dbReference type="ARBA" id="ARBA00022660"/>
    </source>
</evidence>
<protein>
    <recommendedName>
        <fullName evidence="17">Cytochrome c oxidase subunit 2</fullName>
        <ecNumber evidence="17">7.1.1.9</ecNumber>
    </recommendedName>
</protein>
<dbReference type="RefSeq" id="WP_053181580.1">
    <property type="nucleotide sequence ID" value="NZ_LGIA01000098.1"/>
</dbReference>
<dbReference type="PROSITE" id="PS51007">
    <property type="entry name" value="CYTC"/>
    <property type="match status" value="1"/>
</dbReference>
<proteinExistence type="inferred from homology"/>
<dbReference type="AlphaFoldDB" id="A0A0L8VAT1"/>
<dbReference type="InterPro" id="IPR014222">
    <property type="entry name" value="Cyt_c_oxidase_su2"/>
</dbReference>
<evidence type="ECO:0000313" key="22">
    <source>
        <dbReference type="EMBL" id="KOH45585.1"/>
    </source>
</evidence>
<dbReference type="SUPFAM" id="SSF46626">
    <property type="entry name" value="Cytochrome c"/>
    <property type="match status" value="1"/>
</dbReference>
<keyword evidence="7 15" id="KW-0479">Metal-binding</keyword>
<name>A0A0L8VAT1_9BACT</name>
<dbReference type="GO" id="GO:0020037">
    <property type="term" value="F:heme binding"/>
    <property type="evidence" value="ECO:0007669"/>
    <property type="project" value="InterPro"/>
</dbReference>
<reference evidence="23" key="1">
    <citation type="submission" date="2015-07" db="EMBL/GenBank/DDBJ databases">
        <title>Genome sequencing of Sunxiuqinia dokdonensis strain SK.</title>
        <authorList>
            <person name="Ahn S."/>
            <person name="Kim B.-C."/>
        </authorList>
    </citation>
    <scope>NUCLEOTIDE SEQUENCE [LARGE SCALE GENOMIC DNA]</scope>
    <source>
        <strain evidence="23">SK</strain>
    </source>
</reference>
<dbReference type="GO" id="GO:0004129">
    <property type="term" value="F:cytochrome-c oxidase activity"/>
    <property type="evidence" value="ECO:0007669"/>
    <property type="project" value="UniProtKB-EC"/>
</dbReference>
<evidence type="ECO:0000256" key="2">
    <source>
        <dbReference type="ARBA" id="ARBA00007866"/>
    </source>
</evidence>
<dbReference type="InterPro" id="IPR045187">
    <property type="entry name" value="CcO_II"/>
</dbReference>
<dbReference type="PROSITE" id="PS00078">
    <property type="entry name" value="COX2"/>
    <property type="match status" value="1"/>
</dbReference>
<dbReference type="Gene3D" id="2.60.40.420">
    <property type="entry name" value="Cupredoxins - blue copper proteins"/>
    <property type="match status" value="1"/>
</dbReference>
<evidence type="ECO:0000256" key="4">
    <source>
        <dbReference type="ARBA" id="ARBA00022617"/>
    </source>
</evidence>
<dbReference type="EC" id="7.1.1.9" evidence="17"/>
<dbReference type="PANTHER" id="PTHR22888:SF9">
    <property type="entry name" value="CYTOCHROME C OXIDASE SUBUNIT 2"/>
    <property type="match status" value="1"/>
</dbReference>
<dbReference type="EMBL" id="LGIA01000098">
    <property type="protein sequence ID" value="KOH45585.1"/>
    <property type="molecule type" value="Genomic_DNA"/>
</dbReference>
<comment type="subcellular location">
    <subcellularLocation>
        <location evidence="16">Cell membrane</location>
        <topology evidence="16">Multi-pass membrane protein</topology>
    </subcellularLocation>
    <subcellularLocation>
        <location evidence="1">Membrane</location>
        <topology evidence="1">Multi-pass membrane protein</topology>
    </subcellularLocation>
</comment>
<comment type="similarity">
    <text evidence="2 16">Belongs to the cytochrome c oxidase subunit 2 family.</text>
</comment>
<evidence type="ECO:0000256" key="3">
    <source>
        <dbReference type="ARBA" id="ARBA00022448"/>
    </source>
</evidence>
<evidence type="ECO:0000256" key="14">
    <source>
        <dbReference type="ARBA" id="ARBA00024688"/>
    </source>
</evidence>
<keyword evidence="8" id="KW-1278">Translocase</keyword>
<evidence type="ECO:0000256" key="16">
    <source>
        <dbReference type="RuleBase" id="RU000456"/>
    </source>
</evidence>
<comment type="catalytic activity">
    <reaction evidence="17">
        <text>4 Fe(II)-[cytochrome c] + O2 + 8 H(+)(in) = 4 Fe(III)-[cytochrome c] + 2 H2O + 4 H(+)(out)</text>
        <dbReference type="Rhea" id="RHEA:11436"/>
        <dbReference type="Rhea" id="RHEA-COMP:10350"/>
        <dbReference type="Rhea" id="RHEA-COMP:14399"/>
        <dbReference type="ChEBI" id="CHEBI:15377"/>
        <dbReference type="ChEBI" id="CHEBI:15378"/>
        <dbReference type="ChEBI" id="CHEBI:15379"/>
        <dbReference type="ChEBI" id="CHEBI:29033"/>
        <dbReference type="ChEBI" id="CHEBI:29034"/>
        <dbReference type="EC" id="7.1.1.9"/>
    </reaction>
</comment>
<comment type="cofactor">
    <cofactor evidence="17">
        <name>Cu cation</name>
        <dbReference type="ChEBI" id="CHEBI:23378"/>
    </cofactor>
    <text evidence="17">Binds a copper A center.</text>
</comment>
<evidence type="ECO:0000313" key="23">
    <source>
        <dbReference type="Proteomes" id="UP000036958"/>
    </source>
</evidence>
<feature type="transmembrane region" description="Helical" evidence="18">
    <location>
        <begin position="20"/>
        <end position="43"/>
    </location>
</feature>
<dbReference type="Gene3D" id="1.10.287.90">
    <property type="match status" value="1"/>
</dbReference>
<dbReference type="InterPro" id="IPR001505">
    <property type="entry name" value="Copper_CuA"/>
</dbReference>
<dbReference type="STRING" id="1409788.NC99_16000"/>
<keyword evidence="23" id="KW-1185">Reference proteome</keyword>
<comment type="caution">
    <text evidence="22">The sequence shown here is derived from an EMBL/GenBank/DDBJ whole genome shotgun (WGS) entry which is preliminary data.</text>
</comment>
<dbReference type="Pfam" id="PF02790">
    <property type="entry name" value="COX2_TM"/>
    <property type="match status" value="1"/>
</dbReference>
<dbReference type="Gene3D" id="1.10.760.10">
    <property type="entry name" value="Cytochrome c-like domain"/>
    <property type="match status" value="1"/>
</dbReference>
<dbReference type="InterPro" id="IPR008168">
    <property type="entry name" value="Cyt_C_IC"/>
</dbReference>
<accession>A0A0L8VAT1</accession>
<dbReference type="CDD" id="cd13915">
    <property type="entry name" value="CuRO_HCO_II_like_2"/>
    <property type="match status" value="1"/>
</dbReference>
<dbReference type="InterPro" id="IPR011759">
    <property type="entry name" value="Cyt_c_oxidase_su2_TM_dom"/>
</dbReference>
<evidence type="ECO:0000256" key="6">
    <source>
        <dbReference type="ARBA" id="ARBA00022692"/>
    </source>
</evidence>
<evidence type="ECO:0000256" key="7">
    <source>
        <dbReference type="ARBA" id="ARBA00022723"/>
    </source>
</evidence>
<dbReference type="PROSITE" id="PS50857">
    <property type="entry name" value="COX2_CUA"/>
    <property type="match status" value="1"/>
</dbReference>
<dbReference type="SUPFAM" id="SSF81464">
    <property type="entry name" value="Cytochrome c oxidase subunit II-like, transmembrane region"/>
    <property type="match status" value="1"/>
</dbReference>
<evidence type="ECO:0000259" key="21">
    <source>
        <dbReference type="PROSITE" id="PS51007"/>
    </source>
</evidence>
<evidence type="ECO:0000256" key="10">
    <source>
        <dbReference type="ARBA" id="ARBA00022989"/>
    </source>
</evidence>
<dbReference type="PROSITE" id="PS50999">
    <property type="entry name" value="COX2_TM"/>
    <property type="match status" value="1"/>
</dbReference>
<keyword evidence="11 15" id="KW-0408">Iron</keyword>
<keyword evidence="9 16" id="KW-0249">Electron transport</keyword>
<dbReference type="PRINTS" id="PR00605">
    <property type="entry name" value="CYTCHROMECIC"/>
</dbReference>